<feature type="region of interest" description="Disordered" evidence="1">
    <location>
        <begin position="73"/>
        <end position="98"/>
    </location>
</feature>
<evidence type="ECO:0000313" key="2">
    <source>
        <dbReference type="EMBL" id="ODN41284.1"/>
    </source>
</evidence>
<reference evidence="2 3" key="1">
    <citation type="submission" date="2016-08" db="EMBL/GenBank/DDBJ databases">
        <title>Draft genome sequence of Candidatus Piscirickettsia litoralis, from seawater.</title>
        <authorList>
            <person name="Wan X."/>
            <person name="Lee A.J."/>
            <person name="Hou S."/>
            <person name="Donachie S.P."/>
        </authorList>
    </citation>
    <scope>NUCLEOTIDE SEQUENCE [LARGE SCALE GENOMIC DNA]</scope>
    <source>
        <strain evidence="2 3">Y2</strain>
    </source>
</reference>
<sequence length="309" mass="35377">MLKKTGSVQVSASYIADAVSLSVRHVKRILSMLRKAGVILTDSVKTARYSNTINVITLIPGLGESLYKKVQNDEKQNSKNKADFNKNMKSPPSDISVTQKNLDEEPYLDNNHSGQKQNYEEKEKPAVVVIQESLDQLIEAKKQDPSNSFIDDLILETENCLNEAQELEKSTPVTPEYIGKNEISYEDKASISLLPKRVARVTNPCSQEYYHEQRDIYYKSQQRATNPMSSAYWQELEQEETRKDASTERVVTNKHLKRLKHFVNRFGNKMDEMLWFLKNAYLDEGYSIDKVMGVLSSIAPRFSKPIQMP</sequence>
<organism evidence="2 3">
    <name type="scientific">Piscirickettsia litoralis</name>
    <dbReference type="NCBI Taxonomy" id="1891921"/>
    <lineage>
        <taxon>Bacteria</taxon>
        <taxon>Pseudomonadati</taxon>
        <taxon>Pseudomonadota</taxon>
        <taxon>Gammaproteobacteria</taxon>
        <taxon>Thiotrichales</taxon>
        <taxon>Piscirickettsiaceae</taxon>
        <taxon>Piscirickettsia</taxon>
    </lineage>
</organism>
<feature type="compositionally biased region" description="Basic and acidic residues" evidence="1">
    <location>
        <begin position="73"/>
        <end position="86"/>
    </location>
</feature>
<dbReference type="EMBL" id="MDTU01000004">
    <property type="protein sequence ID" value="ODN41284.1"/>
    <property type="molecule type" value="Genomic_DNA"/>
</dbReference>
<proteinExistence type="predicted"/>
<feature type="region of interest" description="Disordered" evidence="1">
    <location>
        <begin position="105"/>
        <end position="124"/>
    </location>
</feature>
<gene>
    <name evidence="2" type="ORF">BGC07_17110</name>
</gene>
<dbReference type="Proteomes" id="UP000094329">
    <property type="component" value="Unassembled WGS sequence"/>
</dbReference>
<evidence type="ECO:0000256" key="1">
    <source>
        <dbReference type="SAM" id="MobiDB-lite"/>
    </source>
</evidence>
<keyword evidence="3" id="KW-1185">Reference proteome</keyword>
<evidence type="ECO:0000313" key="3">
    <source>
        <dbReference type="Proteomes" id="UP000094329"/>
    </source>
</evidence>
<comment type="caution">
    <text evidence="2">The sequence shown here is derived from an EMBL/GenBank/DDBJ whole genome shotgun (WGS) entry which is preliminary data.</text>
</comment>
<feature type="compositionally biased region" description="Polar residues" evidence="1">
    <location>
        <begin position="87"/>
        <end position="98"/>
    </location>
</feature>
<accession>A0ABX2ZXE6</accession>
<protein>
    <submittedName>
        <fullName evidence="2">Uncharacterized protein</fullName>
    </submittedName>
</protein>
<name>A0ABX2ZXE6_9GAMM</name>